<dbReference type="EMBL" id="KV018572">
    <property type="protein sequence ID" value="KZV16782.1"/>
    <property type="molecule type" value="Genomic_DNA"/>
</dbReference>
<organism evidence="2 3">
    <name type="scientific">Dorcoceras hygrometricum</name>
    <dbReference type="NCBI Taxonomy" id="472368"/>
    <lineage>
        <taxon>Eukaryota</taxon>
        <taxon>Viridiplantae</taxon>
        <taxon>Streptophyta</taxon>
        <taxon>Embryophyta</taxon>
        <taxon>Tracheophyta</taxon>
        <taxon>Spermatophyta</taxon>
        <taxon>Magnoliopsida</taxon>
        <taxon>eudicotyledons</taxon>
        <taxon>Gunneridae</taxon>
        <taxon>Pentapetalae</taxon>
        <taxon>asterids</taxon>
        <taxon>lamiids</taxon>
        <taxon>Lamiales</taxon>
        <taxon>Gesneriaceae</taxon>
        <taxon>Didymocarpoideae</taxon>
        <taxon>Trichosporeae</taxon>
        <taxon>Loxocarpinae</taxon>
        <taxon>Dorcoceras</taxon>
    </lineage>
</organism>
<gene>
    <name evidence="2" type="ORF">F511_15418</name>
</gene>
<proteinExistence type="predicted"/>
<name>A0A2Z7ACY3_9LAMI</name>
<dbReference type="Proteomes" id="UP000250235">
    <property type="component" value="Unassembled WGS sequence"/>
</dbReference>
<dbReference type="OrthoDB" id="342281at2759"/>
<feature type="compositionally biased region" description="Basic and acidic residues" evidence="1">
    <location>
        <begin position="63"/>
        <end position="73"/>
    </location>
</feature>
<sequence length="94" mass="10457">MHEKYGLYHRTFYDKVDMLDTNVTSSHTALETNLVCLLDAQQYQYTTELDMVKLHLDEPVDHFKQLGDAKKGEGGQNRPGNGSRRPGGEGSSGG</sequence>
<accession>A0A2Z7ACY3</accession>
<keyword evidence="3" id="KW-1185">Reference proteome</keyword>
<feature type="region of interest" description="Disordered" evidence="1">
    <location>
        <begin position="63"/>
        <end position="94"/>
    </location>
</feature>
<evidence type="ECO:0000256" key="1">
    <source>
        <dbReference type="SAM" id="MobiDB-lite"/>
    </source>
</evidence>
<dbReference type="AlphaFoldDB" id="A0A2Z7ACY3"/>
<evidence type="ECO:0000313" key="3">
    <source>
        <dbReference type="Proteomes" id="UP000250235"/>
    </source>
</evidence>
<reference evidence="2 3" key="1">
    <citation type="journal article" date="2015" name="Proc. Natl. Acad. Sci. U.S.A.">
        <title>The resurrection genome of Boea hygrometrica: A blueprint for survival of dehydration.</title>
        <authorList>
            <person name="Xiao L."/>
            <person name="Yang G."/>
            <person name="Zhang L."/>
            <person name="Yang X."/>
            <person name="Zhao S."/>
            <person name="Ji Z."/>
            <person name="Zhou Q."/>
            <person name="Hu M."/>
            <person name="Wang Y."/>
            <person name="Chen M."/>
            <person name="Xu Y."/>
            <person name="Jin H."/>
            <person name="Xiao X."/>
            <person name="Hu G."/>
            <person name="Bao F."/>
            <person name="Hu Y."/>
            <person name="Wan P."/>
            <person name="Li L."/>
            <person name="Deng X."/>
            <person name="Kuang T."/>
            <person name="Xiang C."/>
            <person name="Zhu J.K."/>
            <person name="Oliver M.J."/>
            <person name="He Y."/>
        </authorList>
    </citation>
    <scope>NUCLEOTIDE SEQUENCE [LARGE SCALE GENOMIC DNA]</scope>
    <source>
        <strain evidence="3">cv. XS01</strain>
    </source>
</reference>
<protein>
    <submittedName>
        <fullName evidence="2">Uncharacterized protein</fullName>
    </submittedName>
</protein>
<evidence type="ECO:0000313" key="2">
    <source>
        <dbReference type="EMBL" id="KZV16782.1"/>
    </source>
</evidence>